<dbReference type="EMBL" id="BGPR01285169">
    <property type="protein sequence ID" value="GBN33343.1"/>
    <property type="molecule type" value="Genomic_DNA"/>
</dbReference>
<sequence length="94" mass="11005">EPFRYLAERFNPCHGNLCDNPLPLLTRRFPKPFRQASFAIREGSRFETRFHLRSSVYIGLVHVKSDIVGQIPSRCFSVEVWRGKCQLRCRPPSK</sequence>
<accession>A0A4Y2N316</accession>
<protein>
    <submittedName>
        <fullName evidence="1">Uncharacterized protein</fullName>
    </submittedName>
</protein>
<organism evidence="1 2">
    <name type="scientific">Araneus ventricosus</name>
    <name type="common">Orbweaver spider</name>
    <name type="synonym">Epeira ventricosa</name>
    <dbReference type="NCBI Taxonomy" id="182803"/>
    <lineage>
        <taxon>Eukaryota</taxon>
        <taxon>Metazoa</taxon>
        <taxon>Ecdysozoa</taxon>
        <taxon>Arthropoda</taxon>
        <taxon>Chelicerata</taxon>
        <taxon>Arachnida</taxon>
        <taxon>Araneae</taxon>
        <taxon>Araneomorphae</taxon>
        <taxon>Entelegynae</taxon>
        <taxon>Araneoidea</taxon>
        <taxon>Araneidae</taxon>
        <taxon>Araneus</taxon>
    </lineage>
</organism>
<evidence type="ECO:0000313" key="2">
    <source>
        <dbReference type="Proteomes" id="UP000499080"/>
    </source>
</evidence>
<keyword evidence="2" id="KW-1185">Reference proteome</keyword>
<dbReference type="Proteomes" id="UP000499080">
    <property type="component" value="Unassembled WGS sequence"/>
</dbReference>
<reference evidence="1 2" key="1">
    <citation type="journal article" date="2019" name="Sci. Rep.">
        <title>Orb-weaving spider Araneus ventricosus genome elucidates the spidroin gene catalogue.</title>
        <authorList>
            <person name="Kono N."/>
            <person name="Nakamura H."/>
            <person name="Ohtoshi R."/>
            <person name="Moran D.A.P."/>
            <person name="Shinohara A."/>
            <person name="Yoshida Y."/>
            <person name="Fujiwara M."/>
            <person name="Mori M."/>
            <person name="Tomita M."/>
            <person name="Arakawa K."/>
        </authorList>
    </citation>
    <scope>NUCLEOTIDE SEQUENCE [LARGE SCALE GENOMIC DNA]</scope>
</reference>
<gene>
    <name evidence="1" type="ORF">AVEN_51385_1</name>
</gene>
<name>A0A4Y2N316_ARAVE</name>
<dbReference type="AlphaFoldDB" id="A0A4Y2N316"/>
<comment type="caution">
    <text evidence="1">The sequence shown here is derived from an EMBL/GenBank/DDBJ whole genome shotgun (WGS) entry which is preliminary data.</text>
</comment>
<proteinExistence type="predicted"/>
<evidence type="ECO:0000313" key="1">
    <source>
        <dbReference type="EMBL" id="GBN33343.1"/>
    </source>
</evidence>
<feature type="non-terminal residue" evidence="1">
    <location>
        <position position="1"/>
    </location>
</feature>